<accession>A0A7X5LP68</accession>
<protein>
    <submittedName>
        <fullName evidence="1">Uncharacterized protein</fullName>
    </submittedName>
</protein>
<organism evidence="1 2">
    <name type="scientific">Alteromonas profundi</name>
    <dbReference type="NCBI Taxonomy" id="2696062"/>
    <lineage>
        <taxon>Bacteria</taxon>
        <taxon>Pseudomonadati</taxon>
        <taxon>Pseudomonadota</taxon>
        <taxon>Gammaproteobacteria</taxon>
        <taxon>Alteromonadales</taxon>
        <taxon>Alteromonadaceae</taxon>
        <taxon>Alteromonas/Salinimonas group</taxon>
        <taxon>Alteromonas</taxon>
    </lineage>
</organism>
<evidence type="ECO:0000313" key="1">
    <source>
        <dbReference type="EMBL" id="NDV92993.1"/>
    </source>
</evidence>
<dbReference type="EMBL" id="JAAAWN010000033">
    <property type="protein sequence ID" value="NDV92993.1"/>
    <property type="molecule type" value="Genomic_DNA"/>
</dbReference>
<reference evidence="1 2" key="1">
    <citation type="submission" date="2020-01" db="EMBL/GenBank/DDBJ databases">
        <authorList>
            <person name="Chen J."/>
            <person name="Zhu S."/>
            <person name="Yang J."/>
        </authorList>
    </citation>
    <scope>NUCLEOTIDE SEQUENCE [LARGE SCALE GENOMIC DNA]</scope>
    <source>
        <strain evidence="1 2">345S023</strain>
    </source>
</reference>
<evidence type="ECO:0000313" key="2">
    <source>
        <dbReference type="Proteomes" id="UP000470213"/>
    </source>
</evidence>
<comment type="caution">
    <text evidence="1">The sequence shown here is derived from an EMBL/GenBank/DDBJ whole genome shotgun (WGS) entry which is preliminary data.</text>
</comment>
<keyword evidence="2" id="KW-1185">Reference proteome</keyword>
<dbReference type="Proteomes" id="UP000470213">
    <property type="component" value="Unassembled WGS sequence"/>
</dbReference>
<sequence length="320" mass="37365">MDELTRSIEERITNIYELEDSVRGYINTTRYQNDLLKESDNWNQICCSLDTIGDTLYSQQDYLSAKYPSSDGLKYIFTYGLLQALFIQQDAMRHLSEAFGIEFQLTDRLKEIRSMRNASIGHPTKNKTKGSTYYNYISRISLGKQGFTLMRSFDKGNNEFIVIEIYPIIDDQLKDIESSYKILSEKLADADKVNRDKYKDNLLADIFHSSMNYTISKVAEGIHSPHGNNVTFALSMLNSIQKTYRKFEDALQERGDLNEYIKYDLDEYNNALSRLENYLGHNASDLSDSDARIYLFYIREQHKHFEQIAKEVDDDYREKV</sequence>
<proteinExistence type="predicted"/>
<gene>
    <name evidence="1" type="ORF">GTH32_17635</name>
</gene>
<dbReference type="AlphaFoldDB" id="A0A7X5LP68"/>
<name>A0A7X5LP68_9ALTE</name>